<dbReference type="Gene3D" id="1.20.120.160">
    <property type="entry name" value="HPT domain"/>
    <property type="match status" value="1"/>
</dbReference>
<gene>
    <name evidence="3" type="ORF">SAMN02745725_00092</name>
</gene>
<reference evidence="3 4" key="1">
    <citation type="submission" date="2016-11" db="EMBL/GenBank/DDBJ databases">
        <authorList>
            <person name="Jaros S."/>
            <person name="Januszkiewicz K."/>
            <person name="Wedrychowicz H."/>
        </authorList>
    </citation>
    <scope>NUCLEOTIDE SEQUENCE [LARGE SCALE GENOMIC DNA]</scope>
    <source>
        <strain evidence="3 4">DSM 14809</strain>
    </source>
</reference>
<dbReference type="SUPFAM" id="SSF47226">
    <property type="entry name" value="Histidine-containing phosphotransfer domain, HPT domain"/>
    <property type="match status" value="1"/>
</dbReference>
<keyword evidence="1" id="KW-0597">Phosphoprotein</keyword>
<dbReference type="InterPro" id="IPR036641">
    <property type="entry name" value="HPT_dom_sf"/>
</dbReference>
<dbReference type="EMBL" id="FQYQ01000001">
    <property type="protein sequence ID" value="SHI31243.1"/>
    <property type="molecule type" value="Genomic_DNA"/>
</dbReference>
<dbReference type="OrthoDB" id="2001116at2"/>
<keyword evidence="4" id="KW-1185">Reference proteome</keyword>
<evidence type="ECO:0000313" key="3">
    <source>
        <dbReference type="EMBL" id="SHI31243.1"/>
    </source>
</evidence>
<name>A0A1M6A4Z1_PSEXY</name>
<protein>
    <submittedName>
        <fullName evidence="3">Hpt domain-containing protein</fullName>
    </submittedName>
</protein>
<proteinExistence type="predicted"/>
<dbReference type="AlphaFoldDB" id="A0A1M6A4Z1"/>
<feature type="modified residue" description="Phosphohistidine" evidence="1">
    <location>
        <position position="58"/>
    </location>
</feature>
<evidence type="ECO:0000259" key="2">
    <source>
        <dbReference type="PROSITE" id="PS50894"/>
    </source>
</evidence>
<evidence type="ECO:0000256" key="1">
    <source>
        <dbReference type="PROSITE-ProRule" id="PRU00110"/>
    </source>
</evidence>
<sequence>MSINIPGIDVEKGIKNSGSEELFLELLGDVYKLMDSKINSVESYLSQKNIQNYTVEVHSLKTTCRMIGAIDLGEEFFALEKLGKENNLAEIERLTPDVLNSLRALKPYLEPFASNDNGAKISFDKVAISAVLNKLITAIDDFDLSTAEDAVKQLFSYDCNDEFSGKLDTLDRLVTNLDYEDAVSLAKRMLDSL</sequence>
<dbReference type="GO" id="GO:0000160">
    <property type="term" value="P:phosphorelay signal transduction system"/>
    <property type="evidence" value="ECO:0007669"/>
    <property type="project" value="InterPro"/>
</dbReference>
<feature type="domain" description="HPt" evidence="2">
    <location>
        <begin position="19"/>
        <end position="112"/>
    </location>
</feature>
<evidence type="ECO:0000313" key="4">
    <source>
        <dbReference type="Proteomes" id="UP000184185"/>
    </source>
</evidence>
<dbReference type="STRING" id="185007.SAMN02910350_00501"/>
<organism evidence="3 4">
    <name type="scientific">Pseudobutyrivibrio xylanivorans DSM 14809</name>
    <dbReference type="NCBI Taxonomy" id="1123012"/>
    <lineage>
        <taxon>Bacteria</taxon>
        <taxon>Bacillati</taxon>
        <taxon>Bacillota</taxon>
        <taxon>Clostridia</taxon>
        <taxon>Lachnospirales</taxon>
        <taxon>Lachnospiraceae</taxon>
        <taxon>Pseudobutyrivibrio</taxon>
    </lineage>
</organism>
<dbReference type="RefSeq" id="WP_072910925.1">
    <property type="nucleotide sequence ID" value="NZ_FQYQ01000001.1"/>
</dbReference>
<dbReference type="InterPro" id="IPR008207">
    <property type="entry name" value="Sig_transdc_His_kin_Hpt_dom"/>
</dbReference>
<dbReference type="Proteomes" id="UP000184185">
    <property type="component" value="Unassembled WGS sequence"/>
</dbReference>
<accession>A0A1M6A4Z1</accession>
<dbReference type="PROSITE" id="PS50894">
    <property type="entry name" value="HPT"/>
    <property type="match status" value="1"/>
</dbReference>